<dbReference type="EMBL" id="QGDB01000004">
    <property type="protein sequence ID" value="PWL17343.1"/>
    <property type="molecule type" value="Genomic_DNA"/>
</dbReference>
<accession>A0A316JE11</accession>
<evidence type="ECO:0000256" key="1">
    <source>
        <dbReference type="ARBA" id="ARBA00022676"/>
    </source>
</evidence>
<dbReference type="AlphaFoldDB" id="A0A316JE11"/>
<dbReference type="GO" id="GO:0016758">
    <property type="term" value="F:hexosyltransferase activity"/>
    <property type="evidence" value="ECO:0007669"/>
    <property type="project" value="TreeGrafter"/>
</dbReference>
<evidence type="ECO:0000313" key="4">
    <source>
        <dbReference type="Proteomes" id="UP000245865"/>
    </source>
</evidence>
<protein>
    <submittedName>
        <fullName evidence="3">Glycosyltransferase</fullName>
    </submittedName>
</protein>
<keyword evidence="4" id="KW-1185">Reference proteome</keyword>
<reference evidence="3 4" key="1">
    <citation type="submission" date="2018-05" db="EMBL/GenBank/DDBJ databases">
        <title>Comparative genomic sequence analysis between strain HN4 and CCM 8460T (Falsochrobactrum ovis) will provide more evidence to prove that HN4 is a new species of Falsochrobactrum.</title>
        <authorList>
            <person name="Lyu W."/>
            <person name="Sun L."/>
            <person name="Yao L."/>
        </authorList>
    </citation>
    <scope>NUCLEOTIDE SEQUENCE [LARGE SCALE GENOMIC DNA]</scope>
    <source>
        <strain evidence="3 4">HN4</strain>
    </source>
</reference>
<comment type="caution">
    <text evidence="3">The sequence shown here is derived from an EMBL/GenBank/DDBJ whole genome shotgun (WGS) entry which is preliminary data.</text>
</comment>
<dbReference type="Proteomes" id="UP000245865">
    <property type="component" value="Unassembled WGS sequence"/>
</dbReference>
<proteinExistence type="predicted"/>
<dbReference type="OrthoDB" id="9771846at2"/>
<dbReference type="NCBIfam" id="TIGR00696">
    <property type="entry name" value="wecG_tagA_cpsF"/>
    <property type="match status" value="1"/>
</dbReference>
<gene>
    <name evidence="3" type="ORF">DKP76_11210</name>
</gene>
<name>A0A316JE11_9HYPH</name>
<keyword evidence="2 3" id="KW-0808">Transferase</keyword>
<dbReference type="PANTHER" id="PTHR34136">
    <property type="match status" value="1"/>
</dbReference>
<dbReference type="RefSeq" id="WP_109706694.1">
    <property type="nucleotide sequence ID" value="NZ_QGDB01000004.1"/>
</dbReference>
<dbReference type="InterPro" id="IPR004629">
    <property type="entry name" value="WecG_TagA_CpsF"/>
</dbReference>
<evidence type="ECO:0000256" key="2">
    <source>
        <dbReference type="ARBA" id="ARBA00022679"/>
    </source>
</evidence>
<sequence length="254" mass="28762">MDQRIGKEVAYRNILGVRVACFDWDGAFAFFEKCIDERRFLKLGWLNAHVANIAYTDHAFKTRLENFLILPDGIGVDIASKAAYGTKFPANLNGTDFIPGLLHHIKRPLRIGLLGGKPGVADEALATFRTQSPQHDYHVISDGYFKPGDVEALLDRLAALRPDILLVAMGVPRQELFIDEHITAQHCTIASAVGALLDFQSGRVERAPQWVRMMRMEWVYRLWLEPARLAKRYLVGNPLFLWRVIKHRLSGAKT</sequence>
<keyword evidence="1" id="KW-0328">Glycosyltransferase</keyword>
<evidence type="ECO:0000313" key="3">
    <source>
        <dbReference type="EMBL" id="PWL17343.1"/>
    </source>
</evidence>
<dbReference type="PANTHER" id="PTHR34136:SF1">
    <property type="entry name" value="UDP-N-ACETYL-D-MANNOSAMINURONIC ACID TRANSFERASE"/>
    <property type="match status" value="1"/>
</dbReference>
<organism evidence="3 4">
    <name type="scientific">Falsochrobactrum shanghaiense</name>
    <dbReference type="NCBI Taxonomy" id="2201899"/>
    <lineage>
        <taxon>Bacteria</taxon>
        <taxon>Pseudomonadati</taxon>
        <taxon>Pseudomonadota</taxon>
        <taxon>Alphaproteobacteria</taxon>
        <taxon>Hyphomicrobiales</taxon>
        <taxon>Brucellaceae</taxon>
        <taxon>Falsochrobactrum</taxon>
    </lineage>
</organism>
<dbReference type="CDD" id="cd06533">
    <property type="entry name" value="Glyco_transf_WecG_TagA"/>
    <property type="match status" value="1"/>
</dbReference>
<dbReference type="Pfam" id="PF03808">
    <property type="entry name" value="Glyco_tran_WecG"/>
    <property type="match status" value="1"/>
</dbReference>